<feature type="compositionally biased region" description="Polar residues" evidence="1">
    <location>
        <begin position="373"/>
        <end position="395"/>
    </location>
</feature>
<sequence length="514" mass="59859">MDHRSPSSIENDTPNMDEVLQAIIDIQSIDIGNLRAYLLENSSQVGENVGQKRKHSLESHKRETYIVRKCLQEEQEFKKEYFKVFGEITINELHKKMEHLKKKNGHEDRMRYGNDNITDLSDQNRHNELSERYTELFGNQWSYAFTVLTETHEQSEENAAEILLKLLIDCHTFSEMRAKQQMSDLVRSIYGETTVKVGDGIQRHLKEARKQVDVQCADILFQECERHVRDNVRVARQYLYEKELKSYLIECFQLCWLMAIQDPPLVLGKEAKYADAFNLEFYDPYTRNGNIIQFVVWPPLLLYKGGPVLSKGVAQPMQEQNYSQRKYAWGSRNMTGQHEQPRGRTTEQDLMLSSIRDTDDPRLLMNTRCPPTHWSTSASTSAQYIQPTGDQWSDMDSTETSSSSTNVDLNGHERFTSTLGSGTKTHLTTEDVLNSSQRTSSRHVVDVHDRNNVDSTTAYTRRTDLTYEPLMRYEQQQFRNFQIRLALYGMNYTKSIYGRKFDRFYSLLHQGIAN</sequence>
<reference evidence="3 4" key="1">
    <citation type="submission" date="2024-11" db="EMBL/GenBank/DDBJ databases">
        <title>Chromosome-level genome assembly of the freshwater bivalve Anodonta woodiana.</title>
        <authorList>
            <person name="Chen X."/>
        </authorList>
    </citation>
    <scope>NUCLEOTIDE SEQUENCE [LARGE SCALE GENOMIC DNA]</scope>
    <source>
        <strain evidence="3">MN2024</strain>
        <tissue evidence="3">Gills</tissue>
    </source>
</reference>
<feature type="domain" description="Mitochondria-eating protein C-terminal" evidence="2">
    <location>
        <begin position="125"/>
        <end position="315"/>
    </location>
</feature>
<dbReference type="EMBL" id="JBJQND010000004">
    <property type="protein sequence ID" value="KAL3878216.1"/>
    <property type="molecule type" value="Genomic_DNA"/>
</dbReference>
<proteinExistence type="predicted"/>
<dbReference type="Proteomes" id="UP001634394">
    <property type="component" value="Unassembled WGS sequence"/>
</dbReference>
<evidence type="ECO:0000256" key="1">
    <source>
        <dbReference type="SAM" id="MobiDB-lite"/>
    </source>
</evidence>
<keyword evidence="4" id="KW-1185">Reference proteome</keyword>
<evidence type="ECO:0000259" key="2">
    <source>
        <dbReference type="Pfam" id="PF16026"/>
    </source>
</evidence>
<evidence type="ECO:0000313" key="4">
    <source>
        <dbReference type="Proteomes" id="UP001634394"/>
    </source>
</evidence>
<dbReference type="Pfam" id="PF16026">
    <property type="entry name" value="MIEAP"/>
    <property type="match status" value="1"/>
</dbReference>
<comment type="caution">
    <text evidence="3">The sequence shown here is derived from an EMBL/GenBank/DDBJ whole genome shotgun (WGS) entry which is preliminary data.</text>
</comment>
<gene>
    <name evidence="3" type="ORF">ACJMK2_030584</name>
</gene>
<name>A0ABD3WXW9_SINWO</name>
<protein>
    <recommendedName>
        <fullName evidence="2">Mitochondria-eating protein C-terminal domain-containing protein</fullName>
    </recommendedName>
</protein>
<organism evidence="3 4">
    <name type="scientific">Sinanodonta woodiana</name>
    <name type="common">Chinese pond mussel</name>
    <name type="synonym">Anodonta woodiana</name>
    <dbReference type="NCBI Taxonomy" id="1069815"/>
    <lineage>
        <taxon>Eukaryota</taxon>
        <taxon>Metazoa</taxon>
        <taxon>Spiralia</taxon>
        <taxon>Lophotrochozoa</taxon>
        <taxon>Mollusca</taxon>
        <taxon>Bivalvia</taxon>
        <taxon>Autobranchia</taxon>
        <taxon>Heteroconchia</taxon>
        <taxon>Palaeoheterodonta</taxon>
        <taxon>Unionida</taxon>
        <taxon>Unionoidea</taxon>
        <taxon>Unionidae</taxon>
        <taxon>Unioninae</taxon>
        <taxon>Sinanodonta</taxon>
    </lineage>
</organism>
<accession>A0ABD3WXW9</accession>
<dbReference type="AlphaFoldDB" id="A0ABD3WXW9"/>
<feature type="region of interest" description="Disordered" evidence="1">
    <location>
        <begin position="370"/>
        <end position="410"/>
    </location>
</feature>
<evidence type="ECO:0000313" key="3">
    <source>
        <dbReference type="EMBL" id="KAL3878216.1"/>
    </source>
</evidence>
<dbReference type="InterPro" id="IPR031981">
    <property type="entry name" value="MIEAP_C"/>
</dbReference>